<organism evidence="2">
    <name type="scientific">uncultured Caudovirales phage</name>
    <dbReference type="NCBI Taxonomy" id="2100421"/>
    <lineage>
        <taxon>Viruses</taxon>
        <taxon>Duplodnaviria</taxon>
        <taxon>Heunggongvirae</taxon>
        <taxon>Uroviricota</taxon>
        <taxon>Caudoviricetes</taxon>
        <taxon>Peduoviridae</taxon>
        <taxon>Maltschvirus</taxon>
        <taxon>Maltschvirus maltsch</taxon>
    </lineage>
</organism>
<dbReference type="EMBL" id="LR798231">
    <property type="protein sequence ID" value="CAB5208873.1"/>
    <property type="molecule type" value="Genomic_DNA"/>
</dbReference>
<reference evidence="2" key="1">
    <citation type="submission" date="2020-05" db="EMBL/GenBank/DDBJ databases">
        <authorList>
            <person name="Chiriac C."/>
            <person name="Salcher M."/>
            <person name="Ghai R."/>
            <person name="Kavagutti S V."/>
        </authorList>
    </citation>
    <scope>NUCLEOTIDE SEQUENCE</scope>
</reference>
<evidence type="ECO:0000313" key="1">
    <source>
        <dbReference type="EMBL" id="CAB4126012.1"/>
    </source>
</evidence>
<proteinExistence type="predicted"/>
<gene>
    <name evidence="2" type="ORF">UFOVP181_226</name>
    <name evidence="1" type="ORF">UFOVP57_413</name>
</gene>
<protein>
    <submittedName>
        <fullName evidence="2">Uncharacterized protein</fullName>
    </submittedName>
</protein>
<evidence type="ECO:0000313" key="2">
    <source>
        <dbReference type="EMBL" id="CAB5208873.1"/>
    </source>
</evidence>
<name>A0A6J7WH01_9CAUD</name>
<accession>A0A6J7WH01</accession>
<dbReference type="EMBL" id="LR796187">
    <property type="protein sequence ID" value="CAB4126012.1"/>
    <property type="molecule type" value="Genomic_DNA"/>
</dbReference>
<sequence length="456" mass="53726">MKTNKIAYGVYNQQDRINNSYLYRKAKGATLFYLERINSKLLLKKLDPIKIICGDEIHNILQEALDAGYDYCVMQAAGCQIKNLSFHYDILEFIKDNDFGVAGHPLWKTDGRWLELHHQFFIVNLKAWKDVGCPEYGIWERDERMLPVIERSEENFHDDYTPLWVKATGKHAMQPGACQGWKLMSAMFDGGYTVSTLSEKMRLSKFYIYPDHEPEKFEESLRTLTPYPGQNWNQNKWIEDCKFVKDQIWLFNSEYMEIPNQGIYDLAVSTASGFKIFDLFRQPRLTDSAKIIIYDFNPKSLGWYEHFYKWHNEDILECIRAFPDRDHFTWVGQWDPTFIENQGFKDGLSTVYNYYGEENFKEYWRKFKSMPVEFHQVDLYNSPEVLADLMTGPGKKFVNLTNIFSTDATQVIFGHAECIAAQGRCLGYLYTVDPTIDVTLYNYWNHHRWGQVRTLL</sequence>